<dbReference type="EMBL" id="KZ680207">
    <property type="protein sequence ID" value="PTB70753.1"/>
    <property type="molecule type" value="Genomic_DNA"/>
</dbReference>
<name>A0A2T4BN61_9HYPO</name>
<gene>
    <name evidence="2" type="ORF">BBK36DRAFT_1175390</name>
</gene>
<protein>
    <submittedName>
        <fullName evidence="2">Uncharacterized protein</fullName>
    </submittedName>
</protein>
<feature type="region of interest" description="Disordered" evidence="1">
    <location>
        <begin position="64"/>
        <end position="95"/>
    </location>
</feature>
<evidence type="ECO:0000256" key="1">
    <source>
        <dbReference type="SAM" id="MobiDB-lite"/>
    </source>
</evidence>
<dbReference type="AlphaFoldDB" id="A0A2T4BN61"/>
<dbReference type="GeneID" id="36604091"/>
<dbReference type="Proteomes" id="UP000241546">
    <property type="component" value="Unassembled WGS sequence"/>
</dbReference>
<evidence type="ECO:0000313" key="3">
    <source>
        <dbReference type="Proteomes" id="UP000241546"/>
    </source>
</evidence>
<accession>A0A2T4BN61</accession>
<proteinExistence type="predicted"/>
<keyword evidence="3" id="KW-1185">Reference proteome</keyword>
<dbReference type="RefSeq" id="XP_024754073.1">
    <property type="nucleotide sequence ID" value="XM_024895973.1"/>
</dbReference>
<reference evidence="3" key="1">
    <citation type="submission" date="2016-07" db="EMBL/GenBank/DDBJ databases">
        <title>Multiple horizontal gene transfer events from other fungi enriched the ability of initially mycotrophic Trichoderma (Ascomycota) to feed on dead plant biomass.</title>
        <authorList>
            <consortium name="DOE Joint Genome Institute"/>
            <person name="Atanasova L."/>
            <person name="Chenthamara K."/>
            <person name="Zhang J."/>
            <person name="Grujic M."/>
            <person name="Henrissat B."/>
            <person name="Kuo A."/>
            <person name="Aerts A."/>
            <person name="Salamov A."/>
            <person name="Lipzen A."/>
            <person name="Labutti K."/>
            <person name="Barry K."/>
            <person name="Miao Y."/>
            <person name="Rahimi M.J."/>
            <person name="Shen Q."/>
            <person name="Grigoriev I.V."/>
            <person name="Kubicek C.P."/>
            <person name="Druzhinina I.S."/>
        </authorList>
    </citation>
    <scope>NUCLEOTIDE SEQUENCE [LARGE SCALE GENOMIC DNA]</scope>
    <source>
        <strain evidence="3">TUCIM 6016</strain>
    </source>
</reference>
<evidence type="ECO:0000313" key="2">
    <source>
        <dbReference type="EMBL" id="PTB70753.1"/>
    </source>
</evidence>
<sequence length="197" mass="21516">MSTATLILRGGQSFLMMEIQGPRWVPYFFARQPIACQTLQDRLGLDIIVSSSNLCTTQHVSLDQRDRGQAAKHHTSTWTTASDESDEPGSNGAKRLAMPNELAGAFPSTMRAHEISLHAPHPPYEPTGTEDHLGAVLGLEPSGSSFAAVRGHAWNSSFPLYRPGMTLQTGMSHSMLRVLITSSREASPIFDISDIER</sequence>
<organism evidence="2 3">
    <name type="scientific">Trichoderma citrinoviride</name>
    <dbReference type="NCBI Taxonomy" id="58853"/>
    <lineage>
        <taxon>Eukaryota</taxon>
        <taxon>Fungi</taxon>
        <taxon>Dikarya</taxon>
        <taxon>Ascomycota</taxon>
        <taxon>Pezizomycotina</taxon>
        <taxon>Sordariomycetes</taxon>
        <taxon>Hypocreomycetidae</taxon>
        <taxon>Hypocreales</taxon>
        <taxon>Hypocreaceae</taxon>
        <taxon>Trichoderma</taxon>
    </lineage>
</organism>